<dbReference type="OrthoDB" id="9813075at2"/>
<keyword evidence="1" id="KW-0378">Hydrolase</keyword>
<dbReference type="Proteomes" id="UP000219559">
    <property type="component" value="Unassembled WGS sequence"/>
</dbReference>
<dbReference type="InterPro" id="IPR027268">
    <property type="entry name" value="Peptidase_M4/M1_CTD_sf"/>
</dbReference>
<keyword evidence="1" id="KW-0645">Protease</keyword>
<protein>
    <submittedName>
        <fullName evidence="1">Metalloprotease</fullName>
    </submittedName>
</protein>
<evidence type="ECO:0000313" key="2">
    <source>
        <dbReference type="Proteomes" id="UP000219559"/>
    </source>
</evidence>
<dbReference type="GO" id="GO:0008237">
    <property type="term" value="F:metallopeptidase activity"/>
    <property type="evidence" value="ECO:0007669"/>
    <property type="project" value="UniProtKB-KW"/>
</dbReference>
<proteinExistence type="predicted"/>
<comment type="caution">
    <text evidence="1">The sequence shown here is derived from an EMBL/GenBank/DDBJ whole genome shotgun (WGS) entry which is preliminary data.</text>
</comment>
<evidence type="ECO:0000313" key="1">
    <source>
        <dbReference type="EMBL" id="PCE63839.1"/>
    </source>
</evidence>
<dbReference type="EMBL" id="NBWU01000004">
    <property type="protein sequence ID" value="PCE63839.1"/>
    <property type="molecule type" value="Genomic_DNA"/>
</dbReference>
<dbReference type="Gene3D" id="1.10.390.10">
    <property type="entry name" value="Neutral Protease Domain 2"/>
    <property type="match status" value="1"/>
</dbReference>
<keyword evidence="1" id="KW-0482">Metalloprotease</keyword>
<name>A0A2A4G4F6_9FLAO</name>
<keyword evidence="2" id="KW-1185">Reference proteome</keyword>
<dbReference type="AlphaFoldDB" id="A0A2A4G4F6"/>
<reference evidence="1 2" key="1">
    <citation type="submission" date="2017-04" db="EMBL/GenBank/DDBJ databases">
        <title>A new member of the family Flavobacteriaceae isolated from ascidians.</title>
        <authorList>
            <person name="Chen L."/>
        </authorList>
    </citation>
    <scope>NUCLEOTIDE SEQUENCE [LARGE SCALE GENOMIC DNA]</scope>
    <source>
        <strain evidence="1 2">HQA918</strain>
    </source>
</reference>
<accession>A0A2A4G4F6</accession>
<dbReference type="GO" id="GO:0006508">
    <property type="term" value="P:proteolysis"/>
    <property type="evidence" value="ECO:0007669"/>
    <property type="project" value="UniProtKB-KW"/>
</dbReference>
<gene>
    <name evidence="1" type="ORF">B7P33_11250</name>
</gene>
<sequence>MKHSGFLKYHVLPFVVFLFGWCAHAQFKNRLTVHLDENSNTLHIQQEWEYPNMADTVLEELYFLDWANAYYDKDSELAKRFAQEFKKNLHFTKEEDRGRTDIINISDAQFRNLNWTRTPASDILRIDLKTPLGIGQSTKFTFTYDVKLPDSKFTDFGYGINHFFLKDWYLVPATFRDGQWLLDSNKNLDDRFSPLADTHIEFHYPAIYELTSNFDSNPIITESATQNKVELIGKNRDACEIHLRKSKRFKDYHNPGMVVVSDMSAPRLDAVKQDLSMIKVMNYVTRNLGHFPHATLLITERDYGKNPIYGLSQLPSFIRPYDEAFIYELKLLKTSVDNFLKESLHIDRRREKWVHDALLNYFMIDYVKRHYPDTKLIGKLSKMWAVRHTYLAKMGFNDQYPLLYMLTVRTNLHQPLTTPNDSLVKFNQRISNPYKSGLGLTLLEDYLGKKDFSSNLKGFISDNQGKSVRTQAFEDNLQAFAEQDISWYFEEYVEKSNLIDFKIREIEVKGDSMEVTLKNKTGVNLPVSVFGVRNDTIISKFWYDPNPDKFNSKSFPYQGEDKLILNYDNKLPEFNQRNNTHSVKPSLFGGKPIRFQFFKDIEDPYKHQIFYVPVLTFNAYDGITPGIRFHNKSVLRRPFVYDFTPSYAIKEKSLVGSAKLSYTHNLNKSGHYYTSYTIGGSTFHFEENSRYKRLVPRISLGWRPEDRLSNKRKYLTLRYVMVQRDLADGLDIDTEPDYGVLNARFTNVDNHILDYFLWSADAQHAADFSKISFTTEYRHLFENNRQLNLRFFAGKFLRNNSRESDYFSFALDRPTDYLFDYNYLGRSEDSGILSQQIIIAEGGFKSQLDTPFANDWIATVNGSVSIWRWIEFYSDFGFVKNYGQKEEMVYDSGIRLNLVTDYFELYFPLYSNNGWEVGQDRYDQKIRFVITLSPKTLLGLFNRKWF</sequence>
<organism evidence="1 2">
    <name type="scientific">Sediminicola luteus</name>
    <dbReference type="NCBI Taxonomy" id="319238"/>
    <lineage>
        <taxon>Bacteria</taxon>
        <taxon>Pseudomonadati</taxon>
        <taxon>Bacteroidota</taxon>
        <taxon>Flavobacteriia</taxon>
        <taxon>Flavobacteriales</taxon>
        <taxon>Flavobacteriaceae</taxon>
        <taxon>Sediminicola</taxon>
    </lineage>
</organism>